<organism evidence="1">
    <name type="scientific">Anguilla anguilla</name>
    <name type="common">European freshwater eel</name>
    <name type="synonym">Muraena anguilla</name>
    <dbReference type="NCBI Taxonomy" id="7936"/>
    <lineage>
        <taxon>Eukaryota</taxon>
        <taxon>Metazoa</taxon>
        <taxon>Chordata</taxon>
        <taxon>Craniata</taxon>
        <taxon>Vertebrata</taxon>
        <taxon>Euteleostomi</taxon>
        <taxon>Actinopterygii</taxon>
        <taxon>Neopterygii</taxon>
        <taxon>Teleostei</taxon>
        <taxon>Anguilliformes</taxon>
        <taxon>Anguillidae</taxon>
        <taxon>Anguilla</taxon>
    </lineage>
</organism>
<protein>
    <submittedName>
        <fullName evidence="1">Uncharacterized protein</fullName>
    </submittedName>
</protein>
<dbReference type="EMBL" id="GBXM01019402">
    <property type="protein sequence ID" value="JAH89175.1"/>
    <property type="molecule type" value="Transcribed_RNA"/>
</dbReference>
<accession>A0A0E9WHW1</accession>
<reference evidence="1" key="2">
    <citation type="journal article" date="2015" name="Fish Shellfish Immunol.">
        <title>Early steps in the European eel (Anguilla anguilla)-Vibrio vulnificus interaction in the gills: Role of the RtxA13 toxin.</title>
        <authorList>
            <person name="Callol A."/>
            <person name="Pajuelo D."/>
            <person name="Ebbesson L."/>
            <person name="Teles M."/>
            <person name="MacKenzie S."/>
            <person name="Amaro C."/>
        </authorList>
    </citation>
    <scope>NUCLEOTIDE SEQUENCE</scope>
</reference>
<sequence>MRKYRKQTEKGTICSCDYLPSAFLMQTLTNVGTGNTLRDRVLSFHRRASPHTFSP</sequence>
<reference evidence="1" key="1">
    <citation type="submission" date="2014-11" db="EMBL/GenBank/DDBJ databases">
        <authorList>
            <person name="Amaro Gonzalez C."/>
        </authorList>
    </citation>
    <scope>NUCLEOTIDE SEQUENCE</scope>
</reference>
<evidence type="ECO:0000313" key="1">
    <source>
        <dbReference type="EMBL" id="JAH89175.1"/>
    </source>
</evidence>
<dbReference type="AlphaFoldDB" id="A0A0E9WHW1"/>
<name>A0A0E9WHW1_ANGAN</name>
<proteinExistence type="predicted"/>